<feature type="binding site" evidence="19">
    <location>
        <position position="19"/>
    </location>
    <ligand>
        <name>a divalent metal cation</name>
        <dbReference type="ChEBI" id="CHEBI:60240"/>
        <label>1</label>
        <note>catalytic</note>
    </ligand>
</feature>
<feature type="domain" description="Exonuclease" evidence="21">
    <location>
        <begin position="12"/>
        <end position="182"/>
    </location>
</feature>
<gene>
    <name evidence="20" type="primary">dnaQ</name>
    <name evidence="22" type="ORF">GLUCOINTEAF2_0202298</name>
</gene>
<dbReference type="FunFam" id="3.30.420.10:FF:000012">
    <property type="entry name" value="DNA polymerase III subunit epsilon"/>
    <property type="match status" value="1"/>
</dbReference>
<evidence type="ECO:0000256" key="18">
    <source>
        <dbReference type="PIRSR" id="PIRSR606309-2"/>
    </source>
</evidence>
<comment type="cofactor">
    <cofactor evidence="1 20">
        <name>Mn(2+)</name>
        <dbReference type="ChEBI" id="CHEBI:29035"/>
    </cofactor>
</comment>
<evidence type="ECO:0000256" key="16">
    <source>
        <dbReference type="ARBA" id="ARBA00049244"/>
    </source>
</evidence>
<evidence type="ECO:0000256" key="12">
    <source>
        <dbReference type="ARBA" id="ARBA00022932"/>
    </source>
</evidence>
<dbReference type="NCBIfam" id="TIGR01406">
    <property type="entry name" value="dnaQ_proteo"/>
    <property type="match status" value="1"/>
</dbReference>
<feature type="active site" description="Proton acceptor" evidence="17">
    <location>
        <position position="160"/>
    </location>
</feature>
<evidence type="ECO:0000256" key="1">
    <source>
        <dbReference type="ARBA" id="ARBA00001936"/>
    </source>
</evidence>
<keyword evidence="12 20" id="KW-0239">DNA-directed DNA polymerase</keyword>
<keyword evidence="6 20" id="KW-0235">DNA replication</keyword>
<accession>A0A0N1FB69</accession>
<evidence type="ECO:0000256" key="14">
    <source>
        <dbReference type="ARBA" id="ARBA00025483"/>
    </source>
</evidence>
<organism evidence="22 23">
    <name type="scientific">Komagataeibacter intermedius AF2</name>
    <dbReference type="NCBI Taxonomy" id="1458464"/>
    <lineage>
        <taxon>Bacteria</taxon>
        <taxon>Pseudomonadati</taxon>
        <taxon>Pseudomonadota</taxon>
        <taxon>Alphaproteobacteria</taxon>
        <taxon>Acetobacterales</taxon>
        <taxon>Acetobacteraceae</taxon>
        <taxon>Komagataeibacter</taxon>
    </lineage>
</organism>
<evidence type="ECO:0000256" key="11">
    <source>
        <dbReference type="ARBA" id="ARBA00022842"/>
    </source>
</evidence>
<comment type="cofactor">
    <cofactor evidence="19">
        <name>Mg(2+)</name>
        <dbReference type="ChEBI" id="CHEBI:18420"/>
    </cofactor>
    <cofactor evidence="19">
        <name>Mn(2+)</name>
        <dbReference type="ChEBI" id="CHEBI:29035"/>
    </cofactor>
    <text evidence="19">Binds 2 divalent metal cations. Magnesium or manganese.</text>
</comment>
<keyword evidence="5 20" id="KW-0548">Nucleotidyltransferase</keyword>
<keyword evidence="11 19" id="KW-0460">Magnesium</keyword>
<evidence type="ECO:0000256" key="19">
    <source>
        <dbReference type="PIRSR" id="PIRSR606309-3"/>
    </source>
</evidence>
<comment type="catalytic activity">
    <reaction evidence="16 20">
        <text>DNA(n) + a 2'-deoxyribonucleoside 5'-triphosphate = DNA(n+1) + diphosphate</text>
        <dbReference type="Rhea" id="RHEA:22508"/>
        <dbReference type="Rhea" id="RHEA-COMP:17339"/>
        <dbReference type="Rhea" id="RHEA-COMP:17340"/>
        <dbReference type="ChEBI" id="CHEBI:33019"/>
        <dbReference type="ChEBI" id="CHEBI:61560"/>
        <dbReference type="ChEBI" id="CHEBI:173112"/>
        <dbReference type="EC" id="2.7.7.7"/>
    </reaction>
</comment>
<dbReference type="GO" id="GO:0045004">
    <property type="term" value="P:DNA replication proofreading"/>
    <property type="evidence" value="ECO:0007669"/>
    <property type="project" value="TreeGrafter"/>
</dbReference>
<dbReference type="InterPro" id="IPR013520">
    <property type="entry name" value="Ribonucl_H"/>
</dbReference>
<evidence type="ECO:0000256" key="3">
    <source>
        <dbReference type="ARBA" id="ARBA00020352"/>
    </source>
</evidence>
<keyword evidence="9 20" id="KW-0378">Hydrolase</keyword>
<keyword evidence="10 20" id="KW-0269">Exonuclease</keyword>
<evidence type="ECO:0000256" key="6">
    <source>
        <dbReference type="ARBA" id="ARBA00022705"/>
    </source>
</evidence>
<feature type="binding site" evidence="18">
    <location>
        <position position="165"/>
    </location>
    <ligand>
        <name>substrate</name>
    </ligand>
</feature>
<dbReference type="SUPFAM" id="SSF53098">
    <property type="entry name" value="Ribonuclease H-like"/>
    <property type="match status" value="1"/>
</dbReference>
<dbReference type="GO" id="GO:0008408">
    <property type="term" value="F:3'-5' exonuclease activity"/>
    <property type="evidence" value="ECO:0007669"/>
    <property type="project" value="TreeGrafter"/>
</dbReference>
<reference evidence="22 23" key="1">
    <citation type="submission" date="2015-07" db="EMBL/GenBank/DDBJ databases">
        <title>Draft Genome Sequence of Komagataeibacter intermedius Strain AF2, Isolated from Kombucha Tea.</title>
        <authorList>
            <person name="Santos R.A."/>
            <person name="Berretta A.A."/>
            <person name="Barud H.S."/>
            <person name="Ribeiro S.J."/>
            <person name="Gonzalez-Garcia L.N."/>
            <person name="Zucchi T.D."/>
            <person name="Goldman G.H."/>
            <person name="Riano-Pachon D.M."/>
        </authorList>
    </citation>
    <scope>NUCLEOTIDE SEQUENCE [LARGE SCALE GENOMIC DNA]</scope>
    <source>
        <strain evidence="22 23">AF2</strain>
    </source>
</reference>
<keyword evidence="8 19" id="KW-0479">Metal-binding</keyword>
<dbReference type="PANTHER" id="PTHR30231">
    <property type="entry name" value="DNA POLYMERASE III SUBUNIT EPSILON"/>
    <property type="match status" value="1"/>
</dbReference>
<evidence type="ECO:0000256" key="2">
    <source>
        <dbReference type="ARBA" id="ARBA00012417"/>
    </source>
</evidence>
<evidence type="ECO:0000256" key="4">
    <source>
        <dbReference type="ARBA" id="ARBA00022679"/>
    </source>
</evidence>
<evidence type="ECO:0000256" key="17">
    <source>
        <dbReference type="PIRSR" id="PIRSR606309-1"/>
    </source>
</evidence>
<feature type="binding site" evidence="18">
    <location>
        <position position="67"/>
    </location>
    <ligand>
        <name>substrate</name>
    </ligand>
</feature>
<dbReference type="NCBIfam" id="TIGR00573">
    <property type="entry name" value="dnaq"/>
    <property type="match status" value="1"/>
</dbReference>
<protein>
    <recommendedName>
        <fullName evidence="3 20">DNA polymerase III subunit epsilon</fullName>
        <ecNumber evidence="2 20">2.7.7.7</ecNumber>
    </recommendedName>
</protein>
<evidence type="ECO:0000256" key="7">
    <source>
        <dbReference type="ARBA" id="ARBA00022722"/>
    </source>
</evidence>
<dbReference type="InterPro" id="IPR012337">
    <property type="entry name" value="RNaseH-like_sf"/>
</dbReference>
<dbReference type="EMBL" id="JUFX02000157">
    <property type="protein sequence ID" value="KPH87067.1"/>
    <property type="molecule type" value="Genomic_DNA"/>
</dbReference>
<dbReference type="Pfam" id="PF00929">
    <property type="entry name" value="RNase_T"/>
    <property type="match status" value="1"/>
</dbReference>
<proteinExistence type="predicted"/>
<dbReference type="PANTHER" id="PTHR30231:SF41">
    <property type="entry name" value="DNA POLYMERASE III SUBUNIT EPSILON"/>
    <property type="match status" value="1"/>
</dbReference>
<evidence type="ECO:0000256" key="5">
    <source>
        <dbReference type="ARBA" id="ARBA00022695"/>
    </source>
</evidence>
<feature type="binding site" evidence="18">
    <location>
        <position position="19"/>
    </location>
    <ligand>
        <name>substrate</name>
    </ligand>
</feature>
<evidence type="ECO:0000256" key="13">
    <source>
        <dbReference type="ARBA" id="ARBA00023211"/>
    </source>
</evidence>
<comment type="function">
    <text evidence="14 20">DNA polymerase III is a complex, multichain enzyme responsible for most of the replicative synthesis in bacteria. The epsilon subunit contain the editing function and is a proofreading 3'-5' exonuclease.</text>
</comment>
<dbReference type="GO" id="GO:0003887">
    <property type="term" value="F:DNA-directed DNA polymerase activity"/>
    <property type="evidence" value="ECO:0007669"/>
    <property type="project" value="UniProtKB-KW"/>
</dbReference>
<comment type="caution">
    <text evidence="22">The sequence shown here is derived from an EMBL/GenBank/DDBJ whole genome shotgun (WGS) entry which is preliminary data.</text>
</comment>
<name>A0A0N1FB69_9PROT</name>
<comment type="subunit">
    <text evidence="15 20">DNA polymerase III contains a core (composed of alpha, epsilon and theta chains) that associates with a tau subunit. This core dimerizes to form the POLIII' complex. PolIII' associates with the gamma complex (composed of gamma, delta, delta', psi and chi chains) and with the beta chain to form the complete DNA polymerase III complex.</text>
</comment>
<feature type="binding site" evidence="18">
    <location>
        <position position="62"/>
    </location>
    <ligand>
        <name>substrate</name>
    </ligand>
</feature>
<dbReference type="InterPro" id="IPR006309">
    <property type="entry name" value="DnaQ_proteo"/>
</dbReference>
<dbReference type="InterPro" id="IPR006054">
    <property type="entry name" value="DnaQ"/>
</dbReference>
<dbReference type="GO" id="GO:0003677">
    <property type="term" value="F:DNA binding"/>
    <property type="evidence" value="ECO:0007669"/>
    <property type="project" value="InterPro"/>
</dbReference>
<dbReference type="InterPro" id="IPR036397">
    <property type="entry name" value="RNaseH_sf"/>
</dbReference>
<evidence type="ECO:0000256" key="20">
    <source>
        <dbReference type="RuleBase" id="RU364087"/>
    </source>
</evidence>
<evidence type="ECO:0000256" key="15">
    <source>
        <dbReference type="ARBA" id="ARBA00026073"/>
    </source>
</evidence>
<sequence>MGGSRGEASMKRTILFDTETTGLDPLKGDRVIEIAALELVGDLPTGRSFHVLIDPERDVPEEASRVHGFTRADLEGKPKFAEIAPDFLEFVGTDPLIAHNARFDFGFMNAELSRARLPELDMGRMVDTLDMARERFPGMPNSLDALCRRFSIDLSERTTHNALLDCKLLAAVYLELTGGRQRGFSLAVDDNGGGGIATYTYARPAGHVPVRVRPDPVELEAHQAFVGHLSDPLWLA</sequence>
<dbReference type="CDD" id="cd06131">
    <property type="entry name" value="DNA_pol_III_epsilon_Ecoli_like"/>
    <property type="match status" value="1"/>
</dbReference>
<feature type="binding site" evidence="18">
    <location>
        <position position="17"/>
    </location>
    <ligand>
        <name>substrate</name>
    </ligand>
</feature>
<dbReference type="SMART" id="SM00479">
    <property type="entry name" value="EXOIII"/>
    <property type="match status" value="1"/>
</dbReference>
<evidence type="ECO:0000313" key="22">
    <source>
        <dbReference type="EMBL" id="KPH87067.1"/>
    </source>
</evidence>
<keyword evidence="4 20" id="KW-0808">Transferase</keyword>
<keyword evidence="7 20" id="KW-0540">Nuclease</keyword>
<evidence type="ECO:0000256" key="8">
    <source>
        <dbReference type="ARBA" id="ARBA00022723"/>
    </source>
</evidence>
<evidence type="ECO:0000313" key="23">
    <source>
        <dbReference type="Proteomes" id="UP000031553"/>
    </source>
</evidence>
<keyword evidence="13 19" id="KW-0464">Manganese</keyword>
<feature type="binding site" evidence="19">
    <location>
        <position position="17"/>
    </location>
    <ligand>
        <name>a divalent metal cation</name>
        <dbReference type="ChEBI" id="CHEBI:60240"/>
        <label>1</label>
        <note>catalytic</note>
    </ligand>
</feature>
<dbReference type="NCBIfam" id="NF004316">
    <property type="entry name" value="PRK05711.1"/>
    <property type="match status" value="1"/>
</dbReference>
<dbReference type="Proteomes" id="UP000031553">
    <property type="component" value="Unassembled WGS sequence"/>
</dbReference>
<dbReference type="AlphaFoldDB" id="A0A0N1FB69"/>
<dbReference type="GO" id="GO:0046872">
    <property type="term" value="F:metal ion binding"/>
    <property type="evidence" value="ECO:0007669"/>
    <property type="project" value="UniProtKB-KW"/>
</dbReference>
<dbReference type="Gene3D" id="3.30.420.10">
    <property type="entry name" value="Ribonuclease H-like superfamily/Ribonuclease H"/>
    <property type="match status" value="1"/>
</dbReference>
<dbReference type="EC" id="2.7.7.7" evidence="2 20"/>
<dbReference type="GO" id="GO:0005829">
    <property type="term" value="C:cytosol"/>
    <property type="evidence" value="ECO:0007669"/>
    <property type="project" value="TreeGrafter"/>
</dbReference>
<feature type="binding site" evidence="19">
    <location>
        <position position="165"/>
    </location>
    <ligand>
        <name>a divalent metal cation</name>
        <dbReference type="ChEBI" id="CHEBI:60240"/>
        <label>1</label>
        <note>catalytic</note>
    </ligand>
</feature>
<evidence type="ECO:0000259" key="21">
    <source>
        <dbReference type="SMART" id="SM00479"/>
    </source>
</evidence>
<evidence type="ECO:0000256" key="10">
    <source>
        <dbReference type="ARBA" id="ARBA00022839"/>
    </source>
</evidence>
<evidence type="ECO:0000256" key="9">
    <source>
        <dbReference type="ARBA" id="ARBA00022801"/>
    </source>
</evidence>